<feature type="region of interest" description="Disordered" evidence="3">
    <location>
        <begin position="1"/>
        <end position="23"/>
    </location>
</feature>
<evidence type="ECO:0000313" key="5">
    <source>
        <dbReference type="Proteomes" id="UP001149140"/>
    </source>
</evidence>
<evidence type="ECO:0000256" key="3">
    <source>
        <dbReference type="SAM" id="MobiDB-lite"/>
    </source>
</evidence>
<evidence type="ECO:0000256" key="1">
    <source>
        <dbReference type="ARBA" id="ARBA00022763"/>
    </source>
</evidence>
<accession>A0A9X3RY98</accession>
<dbReference type="GO" id="GO:0008725">
    <property type="term" value="F:DNA-3-methyladenine glycosylase activity"/>
    <property type="evidence" value="ECO:0007669"/>
    <property type="project" value="TreeGrafter"/>
</dbReference>
<name>A0A9X3RY98_9ACTN</name>
<dbReference type="GO" id="GO:0006285">
    <property type="term" value="P:base-excision repair, AP site formation"/>
    <property type="evidence" value="ECO:0007669"/>
    <property type="project" value="TreeGrafter"/>
</dbReference>
<comment type="caution">
    <text evidence="4">The sequence shown here is derived from an EMBL/GenBank/DDBJ whole genome shotgun (WGS) entry which is preliminary data.</text>
</comment>
<dbReference type="InterPro" id="IPR051912">
    <property type="entry name" value="Alkylbase_DNA_Glycosylase/TA"/>
</dbReference>
<sequence>MIVDLTVAPPWPSEPPRSAGPGGLVKLDGGVARRAMRSDGQLALVEAAWRDDQVLLRAHADTEDAARHALARMRFVLSLDDDLEPFHRAHRRDPLLGRIIKARPKLRLLRKPEPFEALAWAIIEQLIDTQRAGNIAWAFTRRHGTQHPQGPWIAPTAEQFANAAALEAAGLAPTQSRTLSKVARAVATHQLDPDDDDQRRLAAMPGVGEWTIAHLNLFGRGRYDVPLAKDVGMRNAYARVAGVRTGSVTEEEFKTVLDLYTPFQGLAAMYIVAAGWRPGARWSQSPHDLRRR</sequence>
<reference evidence="4" key="1">
    <citation type="submission" date="2022-10" db="EMBL/GenBank/DDBJ databases">
        <title>The WGS of Solirubrobacter ginsenosidimutans DSM 21036.</title>
        <authorList>
            <person name="Jiang Z."/>
        </authorList>
    </citation>
    <scope>NUCLEOTIDE SEQUENCE</scope>
    <source>
        <strain evidence="4">DSM 21036</strain>
    </source>
</reference>
<organism evidence="4 5">
    <name type="scientific">Solirubrobacter ginsenosidimutans</name>
    <dbReference type="NCBI Taxonomy" id="490573"/>
    <lineage>
        <taxon>Bacteria</taxon>
        <taxon>Bacillati</taxon>
        <taxon>Actinomycetota</taxon>
        <taxon>Thermoleophilia</taxon>
        <taxon>Solirubrobacterales</taxon>
        <taxon>Solirubrobacteraceae</taxon>
        <taxon>Solirubrobacter</taxon>
    </lineage>
</organism>
<dbReference type="SUPFAM" id="SSF48150">
    <property type="entry name" value="DNA-glycosylase"/>
    <property type="match status" value="1"/>
</dbReference>
<dbReference type="GO" id="GO:0006307">
    <property type="term" value="P:DNA alkylation repair"/>
    <property type="evidence" value="ECO:0007669"/>
    <property type="project" value="TreeGrafter"/>
</dbReference>
<gene>
    <name evidence="4" type="ORF">OM076_04245</name>
</gene>
<dbReference type="PANTHER" id="PTHR43003">
    <property type="entry name" value="DNA-3-METHYLADENINE GLYCOSYLASE"/>
    <property type="match status" value="1"/>
</dbReference>
<dbReference type="EMBL" id="JAPDOD010000002">
    <property type="protein sequence ID" value="MDA0159465.1"/>
    <property type="molecule type" value="Genomic_DNA"/>
</dbReference>
<evidence type="ECO:0008006" key="6">
    <source>
        <dbReference type="Google" id="ProtNLM"/>
    </source>
</evidence>
<dbReference type="Gene3D" id="1.10.340.30">
    <property type="entry name" value="Hypothetical protein, domain 2"/>
    <property type="match status" value="1"/>
</dbReference>
<dbReference type="Gene3D" id="1.10.1670.40">
    <property type="match status" value="1"/>
</dbReference>
<proteinExistence type="predicted"/>
<dbReference type="GO" id="GO:0043916">
    <property type="term" value="F:DNA-7-methylguanine glycosylase activity"/>
    <property type="evidence" value="ECO:0007669"/>
    <property type="project" value="TreeGrafter"/>
</dbReference>
<dbReference type="InterPro" id="IPR011257">
    <property type="entry name" value="DNA_glycosylase"/>
</dbReference>
<dbReference type="AlphaFoldDB" id="A0A9X3RY98"/>
<dbReference type="PANTHER" id="PTHR43003:SF5">
    <property type="entry name" value="DNA-3-METHYLADENINE GLYCOSYLASE"/>
    <property type="match status" value="1"/>
</dbReference>
<protein>
    <recommendedName>
        <fullName evidence="6">DNA-3-methyladenine glycosylase 2 family protein</fullName>
    </recommendedName>
</protein>
<keyword evidence="2" id="KW-0234">DNA repair</keyword>
<keyword evidence="5" id="KW-1185">Reference proteome</keyword>
<evidence type="ECO:0000256" key="2">
    <source>
        <dbReference type="ARBA" id="ARBA00023204"/>
    </source>
</evidence>
<dbReference type="GO" id="GO:0032993">
    <property type="term" value="C:protein-DNA complex"/>
    <property type="evidence" value="ECO:0007669"/>
    <property type="project" value="TreeGrafter"/>
</dbReference>
<dbReference type="RefSeq" id="WP_270038184.1">
    <property type="nucleotide sequence ID" value="NZ_JAPDOD010000002.1"/>
</dbReference>
<evidence type="ECO:0000313" key="4">
    <source>
        <dbReference type="EMBL" id="MDA0159465.1"/>
    </source>
</evidence>
<dbReference type="Proteomes" id="UP001149140">
    <property type="component" value="Unassembled WGS sequence"/>
</dbReference>
<dbReference type="GO" id="GO:0032131">
    <property type="term" value="F:alkylated DNA binding"/>
    <property type="evidence" value="ECO:0007669"/>
    <property type="project" value="TreeGrafter"/>
</dbReference>
<keyword evidence="1" id="KW-0227">DNA damage</keyword>